<dbReference type="EMBL" id="JAMZMK010011532">
    <property type="protein sequence ID" value="KAI7726800.1"/>
    <property type="molecule type" value="Genomic_DNA"/>
</dbReference>
<gene>
    <name evidence="1" type="ORF">M8C21_004785</name>
</gene>
<keyword evidence="2" id="KW-1185">Reference proteome</keyword>
<protein>
    <submittedName>
        <fullName evidence="1">Uncharacterized protein</fullName>
    </submittedName>
</protein>
<dbReference type="Proteomes" id="UP001206925">
    <property type="component" value="Unassembled WGS sequence"/>
</dbReference>
<comment type="caution">
    <text evidence="1">The sequence shown here is derived from an EMBL/GenBank/DDBJ whole genome shotgun (WGS) entry which is preliminary data.</text>
</comment>
<organism evidence="1 2">
    <name type="scientific">Ambrosia artemisiifolia</name>
    <name type="common">Common ragweed</name>
    <dbReference type="NCBI Taxonomy" id="4212"/>
    <lineage>
        <taxon>Eukaryota</taxon>
        <taxon>Viridiplantae</taxon>
        <taxon>Streptophyta</taxon>
        <taxon>Embryophyta</taxon>
        <taxon>Tracheophyta</taxon>
        <taxon>Spermatophyta</taxon>
        <taxon>Magnoliopsida</taxon>
        <taxon>eudicotyledons</taxon>
        <taxon>Gunneridae</taxon>
        <taxon>Pentapetalae</taxon>
        <taxon>asterids</taxon>
        <taxon>campanulids</taxon>
        <taxon>Asterales</taxon>
        <taxon>Asteraceae</taxon>
        <taxon>Asteroideae</taxon>
        <taxon>Heliantheae alliance</taxon>
        <taxon>Heliantheae</taxon>
        <taxon>Ambrosia</taxon>
    </lineage>
</organism>
<name>A0AAD5BNX2_AMBAR</name>
<sequence length="316" mass="35817">MNVSTCEGNDVQCGVNNNVMVPKSSKDNTTVDMMDSKKSDGVEDVEHCDKVETGKVYIGVLRGKNVYIRANKKIGTKGDEGKVINDGNVDDIIKDVIVNTEADVVERRRSKRTKVVDNTVPSFNLLSQSSLESDLEDDEMGIQEVNLNRPLEDEEKLLWQYLLTTVVDKERVDRKKDFNDNESIDIELEKKEVKMSFMKKIFETDYGLTTMTYLITSLREGKEVKSNVIDCRASILNFNERKLKTEGKRRLCCYATTIPGFMLEMRQTKEKAFATVKSHLREVEVIDSMVSNKGLYTMKVGTKFSDIGSPCKVVCL</sequence>
<proteinExistence type="predicted"/>
<accession>A0AAD5BNX2</accession>
<reference evidence="1" key="1">
    <citation type="submission" date="2022-06" db="EMBL/GenBank/DDBJ databases">
        <title>Uncovering the hologenomic basis of an extraordinary plant invasion.</title>
        <authorList>
            <person name="Bieker V.C."/>
            <person name="Martin M.D."/>
            <person name="Gilbert T."/>
            <person name="Hodgins K."/>
            <person name="Battlay P."/>
            <person name="Petersen B."/>
            <person name="Wilson J."/>
        </authorList>
    </citation>
    <scope>NUCLEOTIDE SEQUENCE</scope>
    <source>
        <strain evidence="1">AA19_3_7</strain>
        <tissue evidence="1">Leaf</tissue>
    </source>
</reference>
<evidence type="ECO:0000313" key="2">
    <source>
        <dbReference type="Proteomes" id="UP001206925"/>
    </source>
</evidence>
<dbReference type="AlphaFoldDB" id="A0AAD5BNX2"/>
<evidence type="ECO:0000313" key="1">
    <source>
        <dbReference type="EMBL" id="KAI7726800.1"/>
    </source>
</evidence>